<evidence type="ECO:0000256" key="2">
    <source>
        <dbReference type="ARBA" id="ARBA00023125"/>
    </source>
</evidence>
<dbReference type="Proteomes" id="UP000644507">
    <property type="component" value="Unassembled WGS sequence"/>
</dbReference>
<reference evidence="6" key="1">
    <citation type="journal article" date="2014" name="Int. J. Syst. Evol. Microbiol.">
        <title>Complete genome sequence of Corynebacterium casei LMG S-19264T (=DSM 44701T), isolated from a smear-ripened cheese.</title>
        <authorList>
            <consortium name="US DOE Joint Genome Institute (JGI-PGF)"/>
            <person name="Walter F."/>
            <person name="Albersmeier A."/>
            <person name="Kalinowski J."/>
            <person name="Ruckert C."/>
        </authorList>
    </citation>
    <scope>NUCLEOTIDE SEQUENCE</scope>
    <source>
        <strain evidence="6">KCTC 12988</strain>
    </source>
</reference>
<evidence type="ECO:0000256" key="1">
    <source>
        <dbReference type="ARBA" id="ARBA00022553"/>
    </source>
</evidence>
<keyword evidence="7" id="KW-1185">Reference proteome</keyword>
<feature type="modified residue" description="4-aspartylphosphate" evidence="3">
    <location>
        <position position="57"/>
    </location>
</feature>
<dbReference type="RefSeq" id="WP_308988493.1">
    <property type="nucleotide sequence ID" value="NZ_CP151838.1"/>
</dbReference>
<feature type="domain" description="Response regulatory" evidence="5">
    <location>
        <begin position="6"/>
        <end position="122"/>
    </location>
</feature>
<dbReference type="AlphaFoldDB" id="A0A918WGE9"/>
<name>A0A918WGE9_9BACT</name>
<dbReference type="GO" id="GO:0006355">
    <property type="term" value="P:regulation of DNA-templated transcription"/>
    <property type="evidence" value="ECO:0007669"/>
    <property type="project" value="InterPro"/>
</dbReference>
<dbReference type="PROSITE" id="PS50043">
    <property type="entry name" value="HTH_LUXR_2"/>
    <property type="match status" value="1"/>
</dbReference>
<evidence type="ECO:0000313" key="6">
    <source>
        <dbReference type="EMBL" id="GHC49037.1"/>
    </source>
</evidence>
<dbReference type="GO" id="GO:0000160">
    <property type="term" value="P:phosphorelay signal transduction system"/>
    <property type="evidence" value="ECO:0007669"/>
    <property type="project" value="InterPro"/>
</dbReference>
<dbReference type="PROSITE" id="PS50110">
    <property type="entry name" value="RESPONSE_REGULATORY"/>
    <property type="match status" value="1"/>
</dbReference>
<dbReference type="CDD" id="cd17535">
    <property type="entry name" value="REC_NarL-like"/>
    <property type="match status" value="1"/>
</dbReference>
<keyword evidence="1 3" id="KW-0597">Phosphoprotein</keyword>
<dbReference type="PROSITE" id="PS00622">
    <property type="entry name" value="HTH_LUXR_1"/>
    <property type="match status" value="1"/>
</dbReference>
<gene>
    <name evidence="6" type="ORF">GCM10007100_13760</name>
</gene>
<dbReference type="Gene3D" id="3.40.50.2300">
    <property type="match status" value="1"/>
</dbReference>
<organism evidence="6 7">
    <name type="scientific">Roseibacillus persicicus</name>
    <dbReference type="NCBI Taxonomy" id="454148"/>
    <lineage>
        <taxon>Bacteria</taxon>
        <taxon>Pseudomonadati</taxon>
        <taxon>Verrucomicrobiota</taxon>
        <taxon>Verrucomicrobiia</taxon>
        <taxon>Verrucomicrobiales</taxon>
        <taxon>Verrucomicrobiaceae</taxon>
        <taxon>Roseibacillus</taxon>
    </lineage>
</organism>
<dbReference type="CDD" id="cd06170">
    <property type="entry name" value="LuxR_C_like"/>
    <property type="match status" value="1"/>
</dbReference>
<proteinExistence type="predicted"/>
<dbReference type="Pfam" id="PF00072">
    <property type="entry name" value="Response_reg"/>
    <property type="match status" value="1"/>
</dbReference>
<dbReference type="SUPFAM" id="SSF46894">
    <property type="entry name" value="C-terminal effector domain of the bipartite response regulators"/>
    <property type="match status" value="1"/>
</dbReference>
<dbReference type="SMART" id="SM00421">
    <property type="entry name" value="HTH_LUXR"/>
    <property type="match status" value="1"/>
</dbReference>
<dbReference type="Pfam" id="PF00196">
    <property type="entry name" value="GerE"/>
    <property type="match status" value="1"/>
</dbReference>
<feature type="domain" description="HTH luxR-type" evidence="4">
    <location>
        <begin position="138"/>
        <end position="203"/>
    </location>
</feature>
<dbReference type="InterPro" id="IPR058245">
    <property type="entry name" value="NreC/VraR/RcsB-like_REC"/>
</dbReference>
<dbReference type="InterPro" id="IPR016032">
    <property type="entry name" value="Sig_transdc_resp-reg_C-effctor"/>
</dbReference>
<dbReference type="InterPro" id="IPR011006">
    <property type="entry name" value="CheY-like_superfamily"/>
</dbReference>
<dbReference type="SUPFAM" id="SSF52172">
    <property type="entry name" value="CheY-like"/>
    <property type="match status" value="1"/>
</dbReference>
<keyword evidence="2 6" id="KW-0238">DNA-binding</keyword>
<evidence type="ECO:0000256" key="3">
    <source>
        <dbReference type="PROSITE-ProRule" id="PRU00169"/>
    </source>
</evidence>
<dbReference type="SMART" id="SM00448">
    <property type="entry name" value="REC"/>
    <property type="match status" value="1"/>
</dbReference>
<dbReference type="PANTHER" id="PTHR43214">
    <property type="entry name" value="TWO-COMPONENT RESPONSE REGULATOR"/>
    <property type="match status" value="1"/>
</dbReference>
<dbReference type="EMBL" id="BMXI01000004">
    <property type="protein sequence ID" value="GHC49037.1"/>
    <property type="molecule type" value="Genomic_DNA"/>
</dbReference>
<comment type="caution">
    <text evidence="6">The sequence shown here is derived from an EMBL/GenBank/DDBJ whole genome shotgun (WGS) entry which is preliminary data.</text>
</comment>
<reference evidence="6" key="2">
    <citation type="submission" date="2020-09" db="EMBL/GenBank/DDBJ databases">
        <authorList>
            <person name="Sun Q."/>
            <person name="Kim S."/>
        </authorList>
    </citation>
    <scope>NUCLEOTIDE SEQUENCE</scope>
    <source>
        <strain evidence="6">KCTC 12988</strain>
    </source>
</reference>
<evidence type="ECO:0000313" key="7">
    <source>
        <dbReference type="Proteomes" id="UP000644507"/>
    </source>
</evidence>
<dbReference type="InterPro" id="IPR001789">
    <property type="entry name" value="Sig_transdc_resp-reg_receiver"/>
</dbReference>
<accession>A0A918WGE9</accession>
<dbReference type="InterPro" id="IPR000792">
    <property type="entry name" value="Tscrpt_reg_LuxR_C"/>
</dbReference>
<evidence type="ECO:0000259" key="5">
    <source>
        <dbReference type="PROSITE" id="PS50110"/>
    </source>
</evidence>
<dbReference type="InterPro" id="IPR039420">
    <property type="entry name" value="WalR-like"/>
</dbReference>
<protein>
    <submittedName>
        <fullName evidence="6">DNA-binding response regulator</fullName>
    </submittedName>
</protein>
<dbReference type="PRINTS" id="PR00038">
    <property type="entry name" value="HTHLUXR"/>
</dbReference>
<dbReference type="PANTHER" id="PTHR43214:SF43">
    <property type="entry name" value="TWO-COMPONENT RESPONSE REGULATOR"/>
    <property type="match status" value="1"/>
</dbReference>
<dbReference type="GO" id="GO:0003677">
    <property type="term" value="F:DNA binding"/>
    <property type="evidence" value="ECO:0007669"/>
    <property type="project" value="UniProtKB-KW"/>
</dbReference>
<evidence type="ECO:0000259" key="4">
    <source>
        <dbReference type="PROSITE" id="PS50043"/>
    </source>
</evidence>
<sequence length="209" mass="23724">MTEMIRILIADDHEMILRGLAEGFRAHPDFELVGAASSGPRTLELYQEARPDVVLLDYRMPGLDGDQITEEILKLDSAAKVIMFSSFEWEEDVWRSVLAGAMGYIPKTRRLKEIYHGIKEVAAGRQFFPAEILKKIRTRERREELTKREHEILRLLARGLDNKGIAKELGVSEPTVKSHVSHILAKVDANDRTNAVVKAARRGLIRLVE</sequence>